<accession>A0A3B1D6M5</accession>
<name>A0A3B1D6M5_9ZZZZ</name>
<feature type="transmembrane region" description="Helical" evidence="1">
    <location>
        <begin position="470"/>
        <end position="489"/>
    </location>
</feature>
<evidence type="ECO:0000259" key="3">
    <source>
        <dbReference type="Pfam" id="PF23357"/>
    </source>
</evidence>
<dbReference type="AlphaFoldDB" id="A0A3B1D6M5"/>
<evidence type="ECO:0000259" key="2">
    <source>
        <dbReference type="Pfam" id="PF09822"/>
    </source>
</evidence>
<keyword evidence="1" id="KW-1133">Transmembrane helix</keyword>
<gene>
    <name evidence="4" type="ORF">MNBD_IGNAVI01-1129</name>
</gene>
<dbReference type="InterPro" id="IPR055396">
    <property type="entry name" value="DUF7088"/>
</dbReference>
<evidence type="ECO:0000256" key="1">
    <source>
        <dbReference type="SAM" id="Phobius"/>
    </source>
</evidence>
<feature type="domain" description="DUF7088" evidence="3">
    <location>
        <begin position="36"/>
        <end position="140"/>
    </location>
</feature>
<keyword evidence="1" id="KW-0472">Membrane</keyword>
<evidence type="ECO:0000313" key="4">
    <source>
        <dbReference type="EMBL" id="VAX27395.1"/>
    </source>
</evidence>
<dbReference type="EMBL" id="UOGD01000379">
    <property type="protein sequence ID" value="VAX27395.1"/>
    <property type="molecule type" value="Genomic_DNA"/>
</dbReference>
<protein>
    <submittedName>
        <fullName evidence="4">Gliding motility-associated ABC transporter substrate-binding protein GldG</fullName>
    </submittedName>
</protein>
<dbReference type="Pfam" id="PF09822">
    <property type="entry name" value="ABC_transp_aux"/>
    <property type="match status" value="1"/>
</dbReference>
<feature type="domain" description="ABC-type uncharacterised transport system" evidence="2">
    <location>
        <begin position="173"/>
        <end position="425"/>
    </location>
</feature>
<proteinExistence type="predicted"/>
<reference evidence="4" key="1">
    <citation type="submission" date="2018-06" db="EMBL/GenBank/DDBJ databases">
        <authorList>
            <person name="Zhirakovskaya E."/>
        </authorList>
    </citation>
    <scope>NUCLEOTIDE SEQUENCE</scope>
</reference>
<dbReference type="Pfam" id="PF23357">
    <property type="entry name" value="DUF7088"/>
    <property type="match status" value="1"/>
</dbReference>
<keyword evidence="1" id="KW-0812">Transmembrane</keyword>
<dbReference type="InterPro" id="IPR019196">
    <property type="entry name" value="ABC_transp_unknown"/>
</dbReference>
<organism evidence="4">
    <name type="scientific">hydrothermal vent metagenome</name>
    <dbReference type="NCBI Taxonomy" id="652676"/>
    <lineage>
        <taxon>unclassified sequences</taxon>
        <taxon>metagenomes</taxon>
        <taxon>ecological metagenomes</taxon>
    </lineage>
</organism>
<sequence length="508" mass="56770">MLTQKKLRTNILLVFVILVLLNLVGDKIFFRLDFTADQRYSLSDATKNILKDLNEPVTVTAYFSEDLPPNVAKVRQDFRDLLVEYGSYSDGMVVYEFINPNEDQESEMKAQQNGIRPIMINVRERDQVKQQRAYLGAVVELGDKKEVIPFIQPGAAMEFALSSSIKKLSVDKKPTVAFLQGQGEPTLAAQQQVVKSLSIMYKVDTLSFDENRGVPASINTVVVIAPKDSVPDYVFKHLDDFLARGGNLLVTIQNVKSDLSTARLDLASTGFDKWLKTKGLKVGNEVLIDNNSGSIMVRQQQGMFTMNTPVKFPYLPIITNFAKHPITEGLESVMFPFSTTIELAPVDTSVFMVPLAVSSDISGTRTLPLTFNIEKQWRKHDFGKSKLPVAVALEGKLSGDTKSKMVVFSCGDFAVNGIGEKAQQLQPDNVSLLVNSIDWLSDDTGLIELRTKGVSSRPIDPSLEDGTKTMIKYINFLLPILLIILYGIFRAQRRRKKRNKIKSIDYVK</sequence>